<comment type="caution">
    <text evidence="2">The sequence shown here is derived from an EMBL/GenBank/DDBJ whole genome shotgun (WGS) entry which is preliminary data.</text>
</comment>
<evidence type="ECO:0000313" key="2">
    <source>
        <dbReference type="EMBL" id="MEQ2305895.1"/>
    </source>
</evidence>
<feature type="transmembrane region" description="Helical" evidence="1">
    <location>
        <begin position="124"/>
        <end position="146"/>
    </location>
</feature>
<keyword evidence="1" id="KW-0472">Membrane</keyword>
<keyword evidence="1" id="KW-1133">Transmembrane helix</keyword>
<protein>
    <submittedName>
        <fullName evidence="2">Uncharacterized protein</fullName>
    </submittedName>
</protein>
<sequence length="149" mass="17025">MKTKCHPSKTWPPPISDRQCKEMINQQSAQEPQSTSGEAEEIHSSGLQRGWYLQLSMDEVEYTLDRSCRILCFTAFKLERFADKQMDPTAAPRDDRRWINTTQAAEAQSLHHKLERCRVDPDHLLGIVGIVGTVLNLLVVVLVYIYTPV</sequence>
<organism evidence="2 3">
    <name type="scientific">Ameca splendens</name>
    <dbReference type="NCBI Taxonomy" id="208324"/>
    <lineage>
        <taxon>Eukaryota</taxon>
        <taxon>Metazoa</taxon>
        <taxon>Chordata</taxon>
        <taxon>Craniata</taxon>
        <taxon>Vertebrata</taxon>
        <taxon>Euteleostomi</taxon>
        <taxon>Actinopterygii</taxon>
        <taxon>Neopterygii</taxon>
        <taxon>Teleostei</taxon>
        <taxon>Neoteleostei</taxon>
        <taxon>Acanthomorphata</taxon>
        <taxon>Ovalentaria</taxon>
        <taxon>Atherinomorphae</taxon>
        <taxon>Cyprinodontiformes</taxon>
        <taxon>Goodeidae</taxon>
        <taxon>Ameca</taxon>
    </lineage>
</organism>
<dbReference type="InterPro" id="IPR054138">
    <property type="entry name" value="TUNAR"/>
</dbReference>
<evidence type="ECO:0000313" key="3">
    <source>
        <dbReference type="Proteomes" id="UP001469553"/>
    </source>
</evidence>
<dbReference type="EMBL" id="JAHRIP010065930">
    <property type="protein sequence ID" value="MEQ2305895.1"/>
    <property type="molecule type" value="Genomic_DNA"/>
</dbReference>
<reference evidence="2 3" key="1">
    <citation type="submission" date="2021-06" db="EMBL/GenBank/DDBJ databases">
        <authorList>
            <person name="Palmer J.M."/>
        </authorList>
    </citation>
    <scope>NUCLEOTIDE SEQUENCE [LARGE SCALE GENOMIC DNA]</scope>
    <source>
        <strain evidence="2 3">AS_MEX2019</strain>
        <tissue evidence="2">Muscle</tissue>
    </source>
</reference>
<proteinExistence type="predicted"/>
<gene>
    <name evidence="2" type="ORF">AMECASPLE_002641</name>
</gene>
<keyword evidence="3" id="KW-1185">Reference proteome</keyword>
<dbReference type="Pfam" id="PF21954">
    <property type="entry name" value="TUNAR"/>
    <property type="match status" value="1"/>
</dbReference>
<keyword evidence="1" id="KW-0812">Transmembrane</keyword>
<name>A0ABV0ZJ04_9TELE</name>
<accession>A0ABV0ZJ04</accession>
<dbReference type="Proteomes" id="UP001469553">
    <property type="component" value="Unassembled WGS sequence"/>
</dbReference>
<evidence type="ECO:0000256" key="1">
    <source>
        <dbReference type="SAM" id="Phobius"/>
    </source>
</evidence>